<accession>A0A975HN40</accession>
<dbReference type="SUPFAM" id="SSF53649">
    <property type="entry name" value="Alkaline phosphatase-like"/>
    <property type="match status" value="1"/>
</dbReference>
<dbReference type="Proteomes" id="UP000664904">
    <property type="component" value="Plasmid unnamed5"/>
</dbReference>
<dbReference type="InterPro" id="IPR017850">
    <property type="entry name" value="Alkaline_phosphatase_core_sf"/>
</dbReference>
<organism evidence="1 2">
    <name type="scientific">Pseudoalteromonas xiamenensis</name>
    <dbReference type="NCBI Taxonomy" id="882626"/>
    <lineage>
        <taxon>Bacteria</taxon>
        <taxon>Pseudomonadati</taxon>
        <taxon>Pseudomonadota</taxon>
        <taxon>Gammaproteobacteria</taxon>
        <taxon>Alteromonadales</taxon>
        <taxon>Pseudoalteromonadaceae</taxon>
        <taxon>Pseudoalteromonas</taxon>
    </lineage>
</organism>
<dbReference type="AlphaFoldDB" id="A0A975HN40"/>
<dbReference type="InterPro" id="IPR002591">
    <property type="entry name" value="Phosphodiest/P_Trfase"/>
</dbReference>
<dbReference type="Gene3D" id="3.40.720.10">
    <property type="entry name" value="Alkaline Phosphatase, subunit A"/>
    <property type="match status" value="1"/>
</dbReference>
<sequence length="402" mass="45548">MFKRNAHLLRRLFFLMTIIWIPSVSAKHAPVVLISLDGFRWDYIEKHGAENLKRIAMQGTRAQFMRPVYPTKTFPNHLSIVTGLLPSNHGVVDNHFCDKAREQCYEMGDGLEDSTWLSGIPLWNLAEMQGVKAATYFWPESDARFNGRTASYYYHYSKYSDYQNRINQMVQWLELPESERPELIAGYFSLVDSKGHKFGPNAQETKEAVQRVDELIGQFDRRLAELKLDVNLILVSDHGMSQVDPEKAILVKELGVSENDFAILNGATKVHFYKKPTSTVSIDDIKKQLMSESAGRYDVLSKETLLERGIKDDSRLADILIETTAPRTFKYKRPSTEHGMHGYAFTKDMGAIFIAKGPAFKRGFELTEVNNLDVYPTVAKILGLKLLGPIDSDGASIKASLN</sequence>
<dbReference type="RefSeq" id="WP_208845268.1">
    <property type="nucleotide sequence ID" value="NZ_CP072135.1"/>
</dbReference>
<evidence type="ECO:0000313" key="1">
    <source>
        <dbReference type="EMBL" id="QTH73632.1"/>
    </source>
</evidence>
<dbReference type="PANTHER" id="PTHR10151">
    <property type="entry name" value="ECTONUCLEOTIDE PYROPHOSPHATASE/PHOSPHODIESTERASE"/>
    <property type="match status" value="1"/>
</dbReference>
<dbReference type="Pfam" id="PF01663">
    <property type="entry name" value="Phosphodiest"/>
    <property type="match status" value="1"/>
</dbReference>
<keyword evidence="2" id="KW-1185">Reference proteome</keyword>
<dbReference type="CDD" id="cd16018">
    <property type="entry name" value="Enpp"/>
    <property type="match status" value="1"/>
</dbReference>
<dbReference type="KEGG" id="pxi:J5O05_19410"/>
<keyword evidence="1" id="KW-0614">Plasmid</keyword>
<protein>
    <submittedName>
        <fullName evidence="1">Alkaline phosphatase family protein</fullName>
    </submittedName>
</protein>
<evidence type="ECO:0000313" key="2">
    <source>
        <dbReference type="Proteomes" id="UP000664904"/>
    </source>
</evidence>
<dbReference type="PANTHER" id="PTHR10151:SF120">
    <property type="entry name" value="BIS(5'-ADENOSYL)-TRIPHOSPHATASE"/>
    <property type="match status" value="1"/>
</dbReference>
<name>A0A975HN40_9GAMM</name>
<proteinExistence type="predicted"/>
<dbReference type="GO" id="GO:0016787">
    <property type="term" value="F:hydrolase activity"/>
    <property type="evidence" value="ECO:0007669"/>
    <property type="project" value="UniProtKB-ARBA"/>
</dbReference>
<dbReference type="EMBL" id="CP072135">
    <property type="protein sequence ID" value="QTH73632.1"/>
    <property type="molecule type" value="Genomic_DNA"/>
</dbReference>
<reference evidence="1" key="1">
    <citation type="submission" date="2021-03" db="EMBL/GenBank/DDBJ databases">
        <title>Complete Genome of Pseudoalteromonas xiamenensis STKMTI.2, a new potential marine bacterium producing anti-Vibrio compounds.</title>
        <authorList>
            <person name="Handayani D.P."/>
            <person name="Isnansetyo A."/>
            <person name="Istiqomah I."/>
            <person name="Jumina J."/>
        </authorList>
    </citation>
    <scope>NUCLEOTIDE SEQUENCE</scope>
    <source>
        <strain evidence="1">STKMTI.2</strain>
        <plasmid evidence="1">unnamed5</plasmid>
    </source>
</reference>
<dbReference type="Gene3D" id="3.30.1360.180">
    <property type="match status" value="1"/>
</dbReference>
<geneLocation type="plasmid" evidence="1 2">
    <name>unnamed5</name>
</geneLocation>
<gene>
    <name evidence="1" type="ORF">J5O05_19410</name>
</gene>